<accession>A0A017TA36</accession>
<evidence type="ECO:0000313" key="1">
    <source>
        <dbReference type="EMBL" id="EYF05481.1"/>
    </source>
</evidence>
<dbReference type="EMBL" id="ASRX01000023">
    <property type="protein sequence ID" value="EYF05481.1"/>
    <property type="molecule type" value="Genomic_DNA"/>
</dbReference>
<proteinExistence type="predicted"/>
<organism evidence="1 2">
    <name type="scientific">Chondromyces apiculatus DSM 436</name>
    <dbReference type="NCBI Taxonomy" id="1192034"/>
    <lineage>
        <taxon>Bacteria</taxon>
        <taxon>Pseudomonadati</taxon>
        <taxon>Myxococcota</taxon>
        <taxon>Polyangia</taxon>
        <taxon>Polyangiales</taxon>
        <taxon>Polyangiaceae</taxon>
        <taxon>Chondromyces</taxon>
    </lineage>
</organism>
<keyword evidence="2" id="KW-1185">Reference proteome</keyword>
<dbReference type="AlphaFoldDB" id="A0A017TA36"/>
<comment type="caution">
    <text evidence="1">The sequence shown here is derived from an EMBL/GenBank/DDBJ whole genome shotgun (WGS) entry which is preliminary data.</text>
</comment>
<reference evidence="1 2" key="1">
    <citation type="submission" date="2013-05" db="EMBL/GenBank/DDBJ databases">
        <title>Genome assembly of Chondromyces apiculatus DSM 436.</title>
        <authorList>
            <person name="Sharma G."/>
            <person name="Khatri I."/>
            <person name="Kaur C."/>
            <person name="Mayilraj S."/>
            <person name="Subramanian S."/>
        </authorList>
    </citation>
    <scope>NUCLEOTIDE SEQUENCE [LARGE SCALE GENOMIC DNA]</scope>
    <source>
        <strain evidence="1 2">DSM 436</strain>
    </source>
</reference>
<name>A0A017TA36_9BACT</name>
<protein>
    <submittedName>
        <fullName evidence="1">Uncharacterized protein</fullName>
    </submittedName>
</protein>
<evidence type="ECO:0000313" key="2">
    <source>
        <dbReference type="Proteomes" id="UP000019678"/>
    </source>
</evidence>
<gene>
    <name evidence="1" type="ORF">CAP_3209</name>
</gene>
<sequence>MFRSRTGRPRRKSGGWHLRAHDDLALAGARPSAHAPCAALVRTSSHKG</sequence>
<dbReference type="Proteomes" id="UP000019678">
    <property type="component" value="Unassembled WGS sequence"/>
</dbReference>